<organism evidence="2 3">
    <name type="scientific">Neolentinus lepideus HHB14362 ss-1</name>
    <dbReference type="NCBI Taxonomy" id="1314782"/>
    <lineage>
        <taxon>Eukaryota</taxon>
        <taxon>Fungi</taxon>
        <taxon>Dikarya</taxon>
        <taxon>Basidiomycota</taxon>
        <taxon>Agaricomycotina</taxon>
        <taxon>Agaricomycetes</taxon>
        <taxon>Gloeophyllales</taxon>
        <taxon>Gloeophyllaceae</taxon>
        <taxon>Neolentinus</taxon>
    </lineage>
</organism>
<dbReference type="EMBL" id="KV425593">
    <property type="protein sequence ID" value="KZT22695.1"/>
    <property type="molecule type" value="Genomic_DNA"/>
</dbReference>
<dbReference type="STRING" id="1314782.A0A165QP89"/>
<dbReference type="InParanoid" id="A0A165QP89"/>
<dbReference type="AlphaFoldDB" id="A0A165QP89"/>
<accession>A0A165QP89</accession>
<keyword evidence="3" id="KW-1185">Reference proteome</keyword>
<dbReference type="SUPFAM" id="SSF81383">
    <property type="entry name" value="F-box domain"/>
    <property type="match status" value="1"/>
</dbReference>
<protein>
    <recommendedName>
        <fullName evidence="1">F-box domain-containing protein</fullName>
    </recommendedName>
</protein>
<sequence>MSFGTIQDEIELLSSMDVEAQQQPKTVRASTSARDAQARALYLHNSRNLPNCLPPEILGEIFRAFRSEDYSYCLLSLTHVCRHWRAVATGDPRLWCKPAHSNPKLVTEIIRRSKGTGL</sequence>
<gene>
    <name evidence="2" type="ORF">NEOLEDRAFT_1097426</name>
</gene>
<reference evidence="2 3" key="1">
    <citation type="journal article" date="2016" name="Mol. Biol. Evol.">
        <title>Comparative Genomics of Early-Diverging Mushroom-Forming Fungi Provides Insights into the Origins of Lignocellulose Decay Capabilities.</title>
        <authorList>
            <person name="Nagy L.G."/>
            <person name="Riley R."/>
            <person name="Tritt A."/>
            <person name="Adam C."/>
            <person name="Daum C."/>
            <person name="Floudas D."/>
            <person name="Sun H."/>
            <person name="Yadav J.S."/>
            <person name="Pangilinan J."/>
            <person name="Larsson K.H."/>
            <person name="Matsuura K."/>
            <person name="Barry K."/>
            <person name="Labutti K."/>
            <person name="Kuo R."/>
            <person name="Ohm R.A."/>
            <person name="Bhattacharya S.S."/>
            <person name="Shirouzu T."/>
            <person name="Yoshinaga Y."/>
            <person name="Martin F.M."/>
            <person name="Grigoriev I.V."/>
            <person name="Hibbett D.S."/>
        </authorList>
    </citation>
    <scope>NUCLEOTIDE SEQUENCE [LARGE SCALE GENOMIC DNA]</scope>
    <source>
        <strain evidence="2 3">HHB14362 ss-1</strain>
    </source>
</reference>
<evidence type="ECO:0000313" key="3">
    <source>
        <dbReference type="Proteomes" id="UP000076761"/>
    </source>
</evidence>
<dbReference type="Pfam" id="PF12937">
    <property type="entry name" value="F-box-like"/>
    <property type="match status" value="1"/>
</dbReference>
<proteinExistence type="predicted"/>
<dbReference type="Proteomes" id="UP000076761">
    <property type="component" value="Unassembled WGS sequence"/>
</dbReference>
<dbReference type="InterPro" id="IPR036047">
    <property type="entry name" value="F-box-like_dom_sf"/>
</dbReference>
<name>A0A165QP89_9AGAM</name>
<dbReference type="OrthoDB" id="3139399at2759"/>
<dbReference type="InterPro" id="IPR001810">
    <property type="entry name" value="F-box_dom"/>
</dbReference>
<evidence type="ECO:0000313" key="2">
    <source>
        <dbReference type="EMBL" id="KZT22695.1"/>
    </source>
</evidence>
<evidence type="ECO:0000259" key="1">
    <source>
        <dbReference type="Pfam" id="PF12937"/>
    </source>
</evidence>
<dbReference type="Gene3D" id="1.20.1280.50">
    <property type="match status" value="1"/>
</dbReference>
<feature type="domain" description="F-box" evidence="1">
    <location>
        <begin position="52"/>
        <end position="98"/>
    </location>
</feature>
<feature type="non-terminal residue" evidence="2">
    <location>
        <position position="118"/>
    </location>
</feature>